<sequence length="60" mass="6336">MTPTRAKVGDTVRITVQGFQVGAGVPGVSAWGFMKPGGHVQFGIGRYRGDVQLSLSSFLI</sequence>
<proteinExistence type="predicted"/>
<reference evidence="1" key="2">
    <citation type="submission" date="2014-03" db="EMBL/GenBank/DDBJ databases">
        <authorList>
            <person name="Genoscope - CEA"/>
        </authorList>
    </citation>
    <scope>NUCLEOTIDE SEQUENCE</scope>
</reference>
<evidence type="ECO:0000313" key="2">
    <source>
        <dbReference type="Proteomes" id="UP000193380"/>
    </source>
</evidence>
<dbReference type="Proteomes" id="UP000193380">
    <property type="component" value="Unassembled WGS sequence"/>
</dbReference>
<dbReference type="AlphaFoldDB" id="A0A060Z9V9"/>
<protein>
    <submittedName>
        <fullName evidence="1">Uncharacterized protein</fullName>
    </submittedName>
</protein>
<dbReference type="EMBL" id="FR934912">
    <property type="protein sequence ID" value="CDQ98080.1"/>
    <property type="molecule type" value="Genomic_DNA"/>
</dbReference>
<accession>A0A060Z9V9</accession>
<organism evidence="1 2">
    <name type="scientific">Oncorhynchus mykiss</name>
    <name type="common">Rainbow trout</name>
    <name type="synonym">Salmo gairdneri</name>
    <dbReference type="NCBI Taxonomy" id="8022"/>
    <lineage>
        <taxon>Eukaryota</taxon>
        <taxon>Metazoa</taxon>
        <taxon>Chordata</taxon>
        <taxon>Craniata</taxon>
        <taxon>Vertebrata</taxon>
        <taxon>Euteleostomi</taxon>
        <taxon>Actinopterygii</taxon>
        <taxon>Neopterygii</taxon>
        <taxon>Teleostei</taxon>
        <taxon>Protacanthopterygii</taxon>
        <taxon>Salmoniformes</taxon>
        <taxon>Salmonidae</taxon>
        <taxon>Salmoninae</taxon>
        <taxon>Oncorhynchus</taxon>
    </lineage>
</organism>
<reference evidence="1" key="1">
    <citation type="journal article" date="2014" name="Nat. Commun.">
        <title>The rainbow trout genome provides novel insights into evolution after whole-genome duplication in vertebrates.</title>
        <authorList>
            <person name="Berthelot C."/>
            <person name="Brunet F."/>
            <person name="Chalopin D."/>
            <person name="Juanchich A."/>
            <person name="Bernard M."/>
            <person name="Noel B."/>
            <person name="Bento P."/>
            <person name="Da Silva C."/>
            <person name="Labadie K."/>
            <person name="Alberti A."/>
            <person name="Aury J.M."/>
            <person name="Louis A."/>
            <person name="Dehais P."/>
            <person name="Bardou P."/>
            <person name="Montfort J."/>
            <person name="Klopp C."/>
            <person name="Cabau C."/>
            <person name="Gaspin C."/>
            <person name="Thorgaard G.H."/>
            <person name="Boussaha M."/>
            <person name="Quillet E."/>
            <person name="Guyomard R."/>
            <person name="Galiana D."/>
            <person name="Bobe J."/>
            <person name="Volff J.N."/>
            <person name="Genet C."/>
            <person name="Wincker P."/>
            <person name="Jaillon O."/>
            <person name="Roest Crollius H."/>
            <person name="Guiguen Y."/>
        </authorList>
    </citation>
    <scope>NUCLEOTIDE SEQUENCE [LARGE SCALE GENOMIC DNA]</scope>
</reference>
<dbReference type="PaxDb" id="8022-A0A060Z9V9"/>
<name>A0A060Z9V9_ONCMY</name>
<gene>
    <name evidence="1" type="ORF">GSONMT00012436001</name>
</gene>
<evidence type="ECO:0000313" key="1">
    <source>
        <dbReference type="EMBL" id="CDQ98080.1"/>
    </source>
</evidence>